<dbReference type="GO" id="GO:0019874">
    <property type="term" value="F:6-aminohexanoate-cyclic-dimer hydrolase activity"/>
    <property type="evidence" value="ECO:0007669"/>
    <property type="project" value="UniProtKB-EC"/>
</dbReference>
<dbReference type="EC" id="3.5.2.12" evidence="3"/>
<dbReference type="EMBL" id="MCRJ01000036">
    <property type="protein sequence ID" value="ODN70879.1"/>
    <property type="molecule type" value="Genomic_DNA"/>
</dbReference>
<evidence type="ECO:0000256" key="1">
    <source>
        <dbReference type="ARBA" id="ARBA00009199"/>
    </source>
</evidence>
<organism evidence="3 4">
    <name type="scientific">Methylobrevis pamukkalensis</name>
    <dbReference type="NCBI Taxonomy" id="1439726"/>
    <lineage>
        <taxon>Bacteria</taxon>
        <taxon>Pseudomonadati</taxon>
        <taxon>Pseudomonadota</taxon>
        <taxon>Alphaproteobacteria</taxon>
        <taxon>Hyphomicrobiales</taxon>
        <taxon>Pleomorphomonadaceae</taxon>
        <taxon>Methylobrevis</taxon>
    </lineage>
</organism>
<dbReference type="SUPFAM" id="SSF75304">
    <property type="entry name" value="Amidase signature (AS) enzymes"/>
    <property type="match status" value="1"/>
</dbReference>
<dbReference type="InterPro" id="IPR036928">
    <property type="entry name" value="AS_sf"/>
</dbReference>
<dbReference type="InterPro" id="IPR023631">
    <property type="entry name" value="Amidase_dom"/>
</dbReference>
<feature type="domain" description="Amidase" evidence="2">
    <location>
        <begin position="1"/>
        <end position="289"/>
    </location>
</feature>
<evidence type="ECO:0000313" key="3">
    <source>
        <dbReference type="EMBL" id="ODN70879.1"/>
    </source>
</evidence>
<dbReference type="InterPro" id="IPR000120">
    <property type="entry name" value="Amidase"/>
</dbReference>
<dbReference type="Proteomes" id="UP000094622">
    <property type="component" value="Unassembled WGS sequence"/>
</dbReference>
<comment type="caution">
    <text evidence="3">The sequence shown here is derived from an EMBL/GenBank/DDBJ whole genome shotgun (WGS) entry which is preliminary data.</text>
</comment>
<dbReference type="PANTHER" id="PTHR11895">
    <property type="entry name" value="TRANSAMIDASE"/>
    <property type="match status" value="1"/>
</dbReference>
<gene>
    <name evidence="3" type="primary">nylA</name>
    <name evidence="3" type="ORF">A6302_01796</name>
</gene>
<evidence type="ECO:0000313" key="4">
    <source>
        <dbReference type="Proteomes" id="UP000094622"/>
    </source>
</evidence>
<name>A0A1E3H3I1_9HYPH</name>
<keyword evidence="4" id="KW-1185">Reference proteome</keyword>
<dbReference type="Pfam" id="PF01425">
    <property type="entry name" value="Amidase"/>
    <property type="match status" value="1"/>
</dbReference>
<dbReference type="Gene3D" id="3.90.1300.10">
    <property type="entry name" value="Amidase signature (AS) domain"/>
    <property type="match status" value="1"/>
</dbReference>
<dbReference type="AlphaFoldDB" id="A0A1E3H3I1"/>
<protein>
    <submittedName>
        <fullName evidence="3">6-aminohexanoate-cyclic-dimer hydrolase</fullName>
        <ecNumber evidence="3">3.5.2.12</ecNumber>
    </submittedName>
</protein>
<reference evidence="3 4" key="1">
    <citation type="submission" date="2016-07" db="EMBL/GenBank/DDBJ databases">
        <title>Draft Genome Sequence of Methylobrevis pamukkalensis PK2.</title>
        <authorList>
            <person name="Vasilenko O.V."/>
            <person name="Doronina N.V."/>
            <person name="Shmareva M.N."/>
            <person name="Tarlachkov S.V."/>
            <person name="Mustakhimov I."/>
            <person name="Trotsenko Y.A."/>
        </authorList>
    </citation>
    <scope>NUCLEOTIDE SEQUENCE [LARGE SCALE GENOMIC DNA]</scope>
    <source>
        <strain evidence="3 4">PK2</strain>
    </source>
</reference>
<keyword evidence="3" id="KW-0378">Hydrolase</keyword>
<proteinExistence type="inferred from homology"/>
<dbReference type="PANTHER" id="PTHR11895:SF7">
    <property type="entry name" value="GLUTAMYL-TRNA(GLN) AMIDOTRANSFERASE SUBUNIT A, MITOCHONDRIAL"/>
    <property type="match status" value="1"/>
</dbReference>
<sequence>MPLAHATDAAGSTRVPAACCGLVGLKTTRGATPTGPDFGNHLFGIASELVISRSVRDTAAALDVLAGRARGPLPDPDLRLPVREWLDTRTGPLRIGVLAEAPNTAIAPERAQAVRAAADFLRSHGHPIAMLDPAVFADLVDQSQTVFARVIAANFARNLGPIRDALAEDDVSPLVHRLIEEGVGMSAATLYETDLTAARVAQAMWDTFTTVDVLLTPMLSSAPPEIGAFPLDHDDTALHWKRMSALAPYAALANVAGIPALTLPHGVDAAGLPTPVQLMGPMGSDGLLLRLGRLFEKHAPWSFRHPLAGMPPGLAQ</sequence>
<accession>A0A1E3H3I1</accession>
<evidence type="ECO:0000259" key="2">
    <source>
        <dbReference type="Pfam" id="PF01425"/>
    </source>
</evidence>
<comment type="similarity">
    <text evidence="1">Belongs to the amidase family.</text>
</comment>